<keyword evidence="1" id="KW-0812">Transmembrane</keyword>
<dbReference type="RefSeq" id="XP_013334019.1">
    <property type="nucleotide sequence ID" value="XM_013478565.1"/>
</dbReference>
<proteinExistence type="predicted"/>
<organism evidence="3 4">
    <name type="scientific">Eimeria maxima</name>
    <name type="common">Coccidian parasite</name>
    <dbReference type="NCBI Taxonomy" id="5804"/>
    <lineage>
        <taxon>Eukaryota</taxon>
        <taxon>Sar</taxon>
        <taxon>Alveolata</taxon>
        <taxon>Apicomplexa</taxon>
        <taxon>Conoidasida</taxon>
        <taxon>Coccidia</taxon>
        <taxon>Eucoccidiorida</taxon>
        <taxon>Eimeriorina</taxon>
        <taxon>Eimeriidae</taxon>
        <taxon>Eimeria</taxon>
    </lineage>
</organism>
<keyword evidence="1" id="KW-0472">Membrane</keyword>
<gene>
    <name evidence="3" type="ORF">EMWEY_00000780</name>
</gene>
<dbReference type="OrthoDB" id="10568175at2759"/>
<dbReference type="GeneID" id="25334064"/>
<dbReference type="AlphaFoldDB" id="U6M4J0"/>
<reference evidence="3" key="1">
    <citation type="submission" date="2013-10" db="EMBL/GenBank/DDBJ databases">
        <title>Genomic analysis of the causative agents of coccidiosis in chickens.</title>
        <authorList>
            <person name="Reid A.J."/>
            <person name="Blake D."/>
            <person name="Billington K."/>
            <person name="Browne H."/>
            <person name="Dunn M."/>
            <person name="Hung S."/>
            <person name="Kawahara F."/>
            <person name="Miranda-Saavedra D."/>
            <person name="Mourier T."/>
            <person name="Nagra H."/>
            <person name="Otto T.D."/>
            <person name="Rawlings N."/>
            <person name="Sanchez A."/>
            <person name="Sanders M."/>
            <person name="Subramaniam C."/>
            <person name="Tay Y."/>
            <person name="Dear P."/>
            <person name="Doerig C."/>
            <person name="Gruber A."/>
            <person name="Parkinson J."/>
            <person name="Shirley M."/>
            <person name="Wan K.L."/>
            <person name="Berriman M."/>
            <person name="Tomley F."/>
            <person name="Pain A."/>
        </authorList>
    </citation>
    <scope>NUCLEOTIDE SEQUENCE [LARGE SCALE GENOMIC DNA]</scope>
    <source>
        <strain evidence="3">Weybridge</strain>
    </source>
</reference>
<dbReference type="VEuPathDB" id="ToxoDB:EMWEY_00000780"/>
<keyword evidence="1" id="KW-1133">Transmembrane helix</keyword>
<dbReference type="EMBL" id="HG719268">
    <property type="protein sequence ID" value="CDJ57369.1"/>
    <property type="molecule type" value="Genomic_DNA"/>
</dbReference>
<feature type="chain" id="PRO_5004675032" evidence="2">
    <location>
        <begin position="26"/>
        <end position="200"/>
    </location>
</feature>
<protein>
    <submittedName>
        <fullName evidence="3">Uncharacterized protein</fullName>
    </submittedName>
</protein>
<evidence type="ECO:0000256" key="2">
    <source>
        <dbReference type="SAM" id="SignalP"/>
    </source>
</evidence>
<keyword evidence="4" id="KW-1185">Reference proteome</keyword>
<name>U6M4J0_EIMMA</name>
<feature type="transmembrane region" description="Helical" evidence="1">
    <location>
        <begin position="180"/>
        <end position="199"/>
    </location>
</feature>
<reference evidence="3" key="2">
    <citation type="submission" date="2013-10" db="EMBL/GenBank/DDBJ databases">
        <authorList>
            <person name="Aslett M."/>
        </authorList>
    </citation>
    <scope>NUCLEOTIDE SEQUENCE [LARGE SCALE GENOMIC DNA]</scope>
    <source>
        <strain evidence="3">Weybridge</strain>
    </source>
</reference>
<dbReference type="Proteomes" id="UP000030763">
    <property type="component" value="Unassembled WGS sequence"/>
</dbReference>
<sequence length="200" mass="22068">MLLRWGLALNALVVCLLCNSCCSSAVEVRDFAGGPQVTVEDSKLLTHADSQDVVLLSPQYTVELSGTRGVMRLLLGFTLILGTILYAMFVTYPKAMPPFKDLFVQAKQVADVVAGEVPRSKAEIILERLESYAEKNPEEVFLHAAAFSTGLLLWLWGLAALRKPRRARFAWITVYSSTGVALPLYFVCCLPWVSVAFTVH</sequence>
<feature type="transmembrane region" description="Helical" evidence="1">
    <location>
        <begin position="140"/>
        <end position="160"/>
    </location>
</feature>
<feature type="transmembrane region" description="Helical" evidence="1">
    <location>
        <begin position="73"/>
        <end position="92"/>
    </location>
</feature>
<evidence type="ECO:0000256" key="1">
    <source>
        <dbReference type="SAM" id="Phobius"/>
    </source>
</evidence>
<evidence type="ECO:0000313" key="4">
    <source>
        <dbReference type="Proteomes" id="UP000030763"/>
    </source>
</evidence>
<feature type="signal peptide" evidence="2">
    <location>
        <begin position="1"/>
        <end position="25"/>
    </location>
</feature>
<evidence type="ECO:0000313" key="3">
    <source>
        <dbReference type="EMBL" id="CDJ57369.1"/>
    </source>
</evidence>
<accession>U6M4J0</accession>
<keyword evidence="2" id="KW-0732">Signal</keyword>